<feature type="domain" description="Fibronectin type-III" evidence="19">
    <location>
        <begin position="1010"/>
        <end position="1108"/>
    </location>
</feature>
<feature type="domain" description="Ig-like" evidence="18">
    <location>
        <begin position="151"/>
        <end position="227"/>
    </location>
</feature>
<sequence length="2127" mass="236094">MMSRLLQLVIVLAFLLGSVKARTTESPFDIIGGPIFLTEPPSSLDFANTKGASVQCTAHGRPAPTLDWVKDDGTPVEDVPGILQVLPNNTLYFHPFQRNDFQTKVHAASYRCIASNSGGRISSRSMHVKAVLVEDYVTYNLQLSDVWSVRGSTAVFKCSINPYFVKDYIHVVGWSKGTKSILAGDRVSVLSDGELHIRDVRDEDRYSTYTCVARNILTGDEKHSKVAYLHVHDPPASWTPPKIDDVMAQMTVNEGDTVELPCVASSNPLPKYRWSLSGKELVIDSVSRIQRAGNLVIVDAKVTDSGLYMCNASNSHGAATATTLLTVQYPLSATIDPQQQKVDSNQSAIFNCTVLGHPIKSVFWMKDGFKLSTNQKITIIDQSVLTIHAVNKKDQGMYQCVVKNEETSSQGTAQLLLGAAHPTFVDTFIDQYVQTGQKTSIRCIATGNPTPEIRWKLDGEILEENSDIKIGSFLNPSGDVVSYVNISNVHLHYGGEYQCISSNEVGEIHHVGQMFVYGVPFVRPMKNVTTTAGKNFSIRCYVAGYPVSEVTWSKGHNVLPKNHLQKVVNHTLYIEGVQKDHDVGEYTCTAKNSNGQGMSRNVYVNVVEPPVIDAFSFEKKKQGDRIVVSCVVITGDKPLSIVWTKDGEVIPPDLGIQVQKLDDFITMLSIGDANPKHNGNYTCQASNAAATTNYTATLHVDVPPRWVMEPGDSFVILKNSVSLDCLTTGSPKPTIEWKKAIGKSPGLYQRIRYVANDDATTASKQLLSNGTLIIRNAKEEDHGYYLCHSKNNVGPGISKVIFLRVHIPARFDEMEKNYTVIKGQNKTMDCQAIGDQPLSVTWSFNSQTLSSAGMTRRLITTTTTSRGKLSILTLRPSQRGDTGFYVCTAKNKFGNAILAMRLVVLEAPEPPKNLTLVKKTSRTIKVKWSSPYDGNSPILFYSVQYKVQKAVWQGVISNVTVSSQQLITSISDLHPAYVYEVRVLANNSIGYGNASESLIIKLDEEQPSGPPTEVKVKAIGSESLRISWMPPLPEHQNGDILGYYIGYKEKDSQSRFIYITKSIDGEFLPEVDIHNLEKFTEYTVHVQAYNQLGRGPPSPDAQVFTLEDVPSQPPQGVQATAINSRSIKVVWSPPPLFTLHGILQGYKIYYKPVRFDEDESDANAVVASELEATITGLSKYTNYSLQVLAFTRKGEGVRCEPLFVLTQQDAPERPADIKALPVSNTSVMASWKPPLHSNGILTKYNVYVYNGSSSELMQKVELPPVKTSYYMSNLTLNEEILFEVSANTIIGEGEKTHSVSTAPQEKVAARIASFSAVMLIPWQHTLTLQCLAVGDPSPGIQWKIRGRRLIVNERLSILKNGSLHINGVLGSDAANYSCRAENVFGSDEINYAISVQVSDKLATPPKPPSLYVVATTTSTIQINWRSGSNGGSPIKGFVIHYKKDHEVWQKIHAGPTNRTQTLTGLLCGTTYKFYINALNSLGYSPDSDVMSVKTNGSTPIMPPQSMLLKIINVTSVDLDLNTWITSGCPIRFFSVQYKVWGDTAWTEASNNIQSNKTIHTVEDLHPATWYVMKVNAHSDAGSTESQLKFATLNYHGHTITPLFITKKEESNFYEKTYIMIPLCFGIVAFLILIIAVLLYMRRRRELIQMKESASNLRRDITAETSLMNDLDKRFNFDFDGGNTEPYGKRNVNLLISFNSDENLHNNSPTWLNNGSSKTNSDNGSISRSEDDGNINPYATFNQMKQVILEKEQQTERDKSPDFDDISLQKLEAQKAMISPSEPYVPFFHAKGENGDVAKDPHPPLIPLKTAEGYDNQGLILSPRKYASADQIHALFTQVPARPHSSYSKSKKCPSSSDEKGSQRQSIISSVTTVSSSRDELLEALENAKHNPPPPVVYESQPESSSQPTDSSVGTEPGIVKFTQSPPRPNEQREASCEVHYTSDMKPSIKRSRKEAESDTTECETTERPTRRIRGRRNKQRGQLTKRQVMPSYVPRTHSRTSTTSSEEVTYTFQGRQSPHSPPRGYVSYLADNQLPESDRTPMRRGRRTPHAKVKYDLNLQTPGTDESRPLVMAVAQPSMSSPNEEDEDSASVSLLNRHYRPVEQEEKETSGQQKSRDKGYRDDFTLV</sequence>
<gene>
    <name evidence="21" type="primary">LOC111124936</name>
</gene>
<protein>
    <submittedName>
        <fullName evidence="21">Down syndrome cell adhesion molecule homolog isoform X1</fullName>
    </submittedName>
</protein>
<reference evidence="21" key="1">
    <citation type="submission" date="2025-08" db="UniProtKB">
        <authorList>
            <consortium name="RefSeq"/>
        </authorList>
    </citation>
    <scope>IDENTIFICATION</scope>
    <source>
        <tissue evidence="21">Whole sample</tissue>
    </source>
</reference>
<feature type="compositionally biased region" description="Basic and acidic residues" evidence="15">
    <location>
        <begin position="1929"/>
        <end position="1942"/>
    </location>
</feature>
<proteinExistence type="predicted"/>
<feature type="domain" description="Ig-like" evidence="18">
    <location>
        <begin position="241"/>
        <end position="326"/>
    </location>
</feature>
<dbReference type="PANTHER" id="PTHR44170">
    <property type="entry name" value="PROTEIN SIDEKICK"/>
    <property type="match status" value="1"/>
</dbReference>
<dbReference type="SMART" id="SM00408">
    <property type="entry name" value="IGc2"/>
    <property type="match status" value="10"/>
</dbReference>
<organism evidence="20 21">
    <name type="scientific">Crassostrea virginica</name>
    <name type="common">Eastern oyster</name>
    <dbReference type="NCBI Taxonomy" id="6565"/>
    <lineage>
        <taxon>Eukaryota</taxon>
        <taxon>Metazoa</taxon>
        <taxon>Spiralia</taxon>
        <taxon>Lophotrochozoa</taxon>
        <taxon>Mollusca</taxon>
        <taxon>Bivalvia</taxon>
        <taxon>Autobranchia</taxon>
        <taxon>Pteriomorphia</taxon>
        <taxon>Ostreida</taxon>
        <taxon>Ostreoidea</taxon>
        <taxon>Ostreidae</taxon>
        <taxon>Crassostrea</taxon>
    </lineage>
</organism>
<evidence type="ECO:0000256" key="17">
    <source>
        <dbReference type="SAM" id="SignalP"/>
    </source>
</evidence>
<keyword evidence="2" id="KW-1003">Cell membrane</keyword>
<dbReference type="InterPro" id="IPR056754">
    <property type="entry name" value="DSCAM/DSCAML_C"/>
</dbReference>
<keyword evidence="8 16" id="KW-1133">Transmembrane helix</keyword>
<evidence type="ECO:0000256" key="6">
    <source>
        <dbReference type="ARBA" id="ARBA00022889"/>
    </source>
</evidence>
<dbReference type="PROSITE" id="PS50835">
    <property type="entry name" value="IG_LIKE"/>
    <property type="match status" value="10"/>
</dbReference>
<keyword evidence="13" id="KW-0393">Immunoglobulin domain</keyword>
<dbReference type="RefSeq" id="XP_022323957.1">
    <property type="nucleotide sequence ID" value="XM_022468249.1"/>
</dbReference>
<keyword evidence="3 16" id="KW-0812">Transmembrane</keyword>
<dbReference type="InterPro" id="IPR036116">
    <property type="entry name" value="FN3_sf"/>
</dbReference>
<dbReference type="SUPFAM" id="SSF48726">
    <property type="entry name" value="Immunoglobulin"/>
    <property type="match status" value="10"/>
</dbReference>
<evidence type="ECO:0000256" key="2">
    <source>
        <dbReference type="ARBA" id="ARBA00022475"/>
    </source>
</evidence>
<dbReference type="PROSITE" id="PS50853">
    <property type="entry name" value="FN3"/>
    <property type="match status" value="6"/>
</dbReference>
<keyword evidence="4 17" id="KW-0732">Signal</keyword>
<evidence type="ECO:0000256" key="11">
    <source>
        <dbReference type="ARBA" id="ARBA00023157"/>
    </source>
</evidence>
<dbReference type="OrthoDB" id="10001713at2759"/>
<dbReference type="InterPro" id="IPR007110">
    <property type="entry name" value="Ig-like_dom"/>
</dbReference>
<feature type="domain" description="Fibronectin type-III" evidence="19">
    <location>
        <begin position="910"/>
        <end position="1005"/>
    </location>
</feature>
<feature type="domain" description="Ig-like" evidence="18">
    <location>
        <begin position="520"/>
        <end position="605"/>
    </location>
</feature>
<evidence type="ECO:0000313" key="21">
    <source>
        <dbReference type="RefSeq" id="XP_022323957.1"/>
    </source>
</evidence>
<dbReference type="Gene3D" id="2.60.40.10">
    <property type="entry name" value="Immunoglobulins"/>
    <property type="match status" value="16"/>
</dbReference>
<feature type="compositionally biased region" description="Polar residues" evidence="15">
    <location>
        <begin position="1706"/>
        <end position="1726"/>
    </location>
</feature>
<dbReference type="Pfam" id="PF25059">
    <property type="entry name" value="FN3_DSCAM-DSCAML_C"/>
    <property type="match status" value="1"/>
</dbReference>
<feature type="domain" description="Ig-like" evidence="18">
    <location>
        <begin position="704"/>
        <end position="798"/>
    </location>
</feature>
<comment type="subcellular location">
    <subcellularLocation>
        <location evidence="1">Cell membrane</location>
        <topology evidence="1">Single-pass type I membrane protein</topology>
    </subcellularLocation>
    <subcellularLocation>
        <location evidence="14">Synapse</location>
    </subcellularLocation>
</comment>
<feature type="domain" description="Ig-like" evidence="18">
    <location>
        <begin position="1303"/>
        <end position="1398"/>
    </location>
</feature>
<evidence type="ECO:0000256" key="16">
    <source>
        <dbReference type="SAM" id="Phobius"/>
    </source>
</evidence>
<feature type="domain" description="Ig-like" evidence="18">
    <location>
        <begin position="34"/>
        <end position="127"/>
    </location>
</feature>
<feature type="compositionally biased region" description="Basic and acidic residues" evidence="15">
    <location>
        <begin position="1876"/>
        <end position="1888"/>
    </location>
</feature>
<feature type="region of interest" description="Disordered" evidence="15">
    <location>
        <begin position="1706"/>
        <end position="1736"/>
    </location>
</feature>
<dbReference type="SUPFAM" id="SSF49265">
    <property type="entry name" value="Fibronectin type III"/>
    <property type="match status" value="3"/>
</dbReference>
<keyword evidence="11" id="KW-1015">Disulfide bond</keyword>
<evidence type="ECO:0000256" key="1">
    <source>
        <dbReference type="ARBA" id="ARBA00004251"/>
    </source>
</evidence>
<dbReference type="GO" id="GO:0098609">
    <property type="term" value="P:cell-cell adhesion"/>
    <property type="evidence" value="ECO:0007669"/>
    <property type="project" value="TreeGrafter"/>
</dbReference>
<keyword evidence="9" id="KW-0770">Synapse</keyword>
<feature type="compositionally biased region" description="Basic and acidic residues" evidence="15">
    <location>
        <begin position="2100"/>
        <end position="2127"/>
    </location>
</feature>
<feature type="domain" description="Fibronectin type-III" evidence="19">
    <location>
        <begin position="1113"/>
        <end position="1209"/>
    </location>
</feature>
<dbReference type="InterPro" id="IPR003599">
    <property type="entry name" value="Ig_sub"/>
</dbReference>
<dbReference type="KEGG" id="cvn:111124936"/>
<keyword evidence="10 16" id="KW-0472">Membrane</keyword>
<dbReference type="Pfam" id="PF07679">
    <property type="entry name" value="I-set"/>
    <property type="match status" value="5"/>
</dbReference>
<evidence type="ECO:0000256" key="9">
    <source>
        <dbReference type="ARBA" id="ARBA00023018"/>
    </source>
</evidence>
<evidence type="ECO:0000256" key="14">
    <source>
        <dbReference type="ARBA" id="ARBA00034103"/>
    </source>
</evidence>
<dbReference type="Pfam" id="PF00041">
    <property type="entry name" value="fn3"/>
    <property type="match status" value="5"/>
</dbReference>
<feature type="compositionally biased region" description="Basic residues" evidence="15">
    <location>
        <begin position="1970"/>
        <end position="1979"/>
    </location>
</feature>
<dbReference type="GO" id="GO:0007399">
    <property type="term" value="P:nervous system development"/>
    <property type="evidence" value="ECO:0007669"/>
    <property type="project" value="UniProtKB-KW"/>
</dbReference>
<evidence type="ECO:0000256" key="4">
    <source>
        <dbReference type="ARBA" id="ARBA00022729"/>
    </source>
</evidence>
<evidence type="ECO:0000256" key="8">
    <source>
        <dbReference type="ARBA" id="ARBA00022989"/>
    </source>
</evidence>
<feature type="compositionally biased region" description="Basic residues" evidence="15">
    <location>
        <begin position="2042"/>
        <end position="2052"/>
    </location>
</feature>
<feature type="compositionally biased region" description="Polar residues" evidence="15">
    <location>
        <begin position="1900"/>
        <end position="1913"/>
    </location>
</feature>
<dbReference type="InterPro" id="IPR036179">
    <property type="entry name" value="Ig-like_dom_sf"/>
</dbReference>
<dbReference type="GeneID" id="111124936"/>
<dbReference type="CDD" id="cd00063">
    <property type="entry name" value="FN3"/>
    <property type="match status" value="6"/>
</dbReference>
<evidence type="ECO:0000256" key="5">
    <source>
        <dbReference type="ARBA" id="ARBA00022737"/>
    </source>
</evidence>
<dbReference type="SMART" id="SM00060">
    <property type="entry name" value="FN3"/>
    <property type="match status" value="6"/>
</dbReference>
<dbReference type="InterPro" id="IPR003961">
    <property type="entry name" value="FN3_dom"/>
</dbReference>
<feature type="domain" description="Fibronectin type-III" evidence="19">
    <location>
        <begin position="1213"/>
        <end position="1306"/>
    </location>
</feature>
<feature type="transmembrane region" description="Helical" evidence="16">
    <location>
        <begin position="1617"/>
        <end position="1640"/>
    </location>
</feature>
<dbReference type="FunFam" id="2.60.40.10:FF:000333">
    <property type="entry name" value="Down syndrome cell adhesion molecule"/>
    <property type="match status" value="1"/>
</dbReference>
<keyword evidence="20" id="KW-1185">Reference proteome</keyword>
<evidence type="ECO:0000256" key="7">
    <source>
        <dbReference type="ARBA" id="ARBA00022902"/>
    </source>
</evidence>
<evidence type="ECO:0000259" key="19">
    <source>
        <dbReference type="PROSITE" id="PS50853"/>
    </source>
</evidence>
<feature type="compositionally biased region" description="Polar residues" evidence="15">
    <location>
        <begin position="2006"/>
        <end position="2018"/>
    </location>
</feature>
<evidence type="ECO:0000256" key="12">
    <source>
        <dbReference type="ARBA" id="ARBA00023180"/>
    </source>
</evidence>
<feature type="signal peptide" evidence="17">
    <location>
        <begin position="1"/>
        <end position="21"/>
    </location>
</feature>
<evidence type="ECO:0000256" key="3">
    <source>
        <dbReference type="ARBA" id="ARBA00022692"/>
    </source>
</evidence>
<keyword evidence="12" id="KW-0325">Glycoprotein</keyword>
<evidence type="ECO:0000256" key="10">
    <source>
        <dbReference type="ARBA" id="ARBA00023136"/>
    </source>
</evidence>
<feature type="domain" description="Fibronectin type-III" evidence="19">
    <location>
        <begin position="1502"/>
        <end position="1595"/>
    </location>
</feature>
<accession>A0A8B8D744</accession>
<feature type="compositionally biased region" description="Low complexity" evidence="15">
    <location>
        <begin position="1844"/>
        <end position="1855"/>
    </location>
</feature>
<dbReference type="InterPro" id="IPR013783">
    <property type="entry name" value="Ig-like_fold"/>
</dbReference>
<dbReference type="InterPro" id="IPR013098">
    <property type="entry name" value="Ig_I-set"/>
</dbReference>
<feature type="region of interest" description="Disordered" evidence="15">
    <location>
        <begin position="1837"/>
        <end position="2127"/>
    </location>
</feature>
<keyword evidence="7" id="KW-0524">Neurogenesis</keyword>
<evidence type="ECO:0000313" key="20">
    <source>
        <dbReference type="Proteomes" id="UP000694844"/>
    </source>
</evidence>
<feature type="domain" description="Ig-like" evidence="18">
    <location>
        <begin position="330"/>
        <end position="416"/>
    </location>
</feature>
<keyword evidence="6" id="KW-0130">Cell adhesion</keyword>
<feature type="domain" description="Fibronectin type-III" evidence="19">
    <location>
        <begin position="1404"/>
        <end position="1497"/>
    </location>
</feature>
<feature type="compositionally biased region" description="Low complexity" evidence="15">
    <location>
        <begin position="1865"/>
        <end position="1875"/>
    </location>
</feature>
<feature type="chain" id="PRO_5034279071" evidence="17">
    <location>
        <begin position="22"/>
        <end position="2127"/>
    </location>
</feature>
<dbReference type="SMART" id="SM00409">
    <property type="entry name" value="IG"/>
    <property type="match status" value="10"/>
</dbReference>
<evidence type="ECO:0000256" key="13">
    <source>
        <dbReference type="ARBA" id="ARBA00023319"/>
    </source>
</evidence>
<dbReference type="Pfam" id="PF13927">
    <property type="entry name" value="Ig_3"/>
    <property type="match status" value="3"/>
</dbReference>
<dbReference type="GO" id="GO:0005886">
    <property type="term" value="C:plasma membrane"/>
    <property type="evidence" value="ECO:0007669"/>
    <property type="project" value="UniProtKB-SubCell"/>
</dbReference>
<feature type="domain" description="Ig-like" evidence="18">
    <location>
        <begin position="422"/>
        <end position="503"/>
    </location>
</feature>
<dbReference type="GO" id="GO:0045202">
    <property type="term" value="C:synapse"/>
    <property type="evidence" value="ECO:0007669"/>
    <property type="project" value="UniProtKB-SubCell"/>
</dbReference>
<dbReference type="PANTHER" id="PTHR44170:SF56">
    <property type="entry name" value="FIBRONECTIN TYPE-III DOMAIN-CONTAINING PROTEIN"/>
    <property type="match status" value="1"/>
</dbReference>
<name>A0A8B8D744_CRAVI</name>
<keyword evidence="5" id="KW-0677">Repeat</keyword>
<evidence type="ECO:0000256" key="15">
    <source>
        <dbReference type="SAM" id="MobiDB-lite"/>
    </source>
</evidence>
<feature type="domain" description="Ig-like" evidence="18">
    <location>
        <begin position="808"/>
        <end position="903"/>
    </location>
</feature>
<dbReference type="FunFam" id="2.60.40.10:FF:000104">
    <property type="entry name" value="Down syndrome cell adhesion molecule b"/>
    <property type="match status" value="1"/>
</dbReference>
<dbReference type="FunFam" id="2.60.40.10:FF:000120">
    <property type="entry name" value="Down syndrome cell adhesion molecule like 1"/>
    <property type="match status" value="1"/>
</dbReference>
<dbReference type="InterPro" id="IPR003598">
    <property type="entry name" value="Ig_sub2"/>
</dbReference>
<dbReference type="FunFam" id="2.60.40.10:FF:000017">
    <property type="entry name" value="Down syndrome cell adhesion molecule b"/>
    <property type="match status" value="2"/>
</dbReference>
<dbReference type="Proteomes" id="UP000694844">
    <property type="component" value="Chromosome 3"/>
</dbReference>
<dbReference type="FunFam" id="2.60.40.10:FF:000093">
    <property type="entry name" value="Down syndrome cell adhesion molecule, isoform B"/>
    <property type="match status" value="1"/>
</dbReference>
<feature type="domain" description="Ig-like" evidence="18">
    <location>
        <begin position="609"/>
        <end position="699"/>
    </location>
</feature>
<evidence type="ECO:0000259" key="18">
    <source>
        <dbReference type="PROSITE" id="PS50835"/>
    </source>
</evidence>